<feature type="coiled-coil region" evidence="2">
    <location>
        <begin position="800"/>
        <end position="834"/>
    </location>
</feature>
<keyword evidence="1" id="KW-0597">Phosphoprotein</keyword>
<dbReference type="AlphaFoldDB" id="I4AHQ3"/>
<dbReference type="Proteomes" id="UP000006054">
    <property type="component" value="Chromosome"/>
</dbReference>
<dbReference type="EMBL" id="CP003345">
    <property type="protein sequence ID" value="AFM03488.1"/>
    <property type="molecule type" value="Genomic_DNA"/>
</dbReference>
<dbReference type="InterPro" id="IPR036457">
    <property type="entry name" value="PPM-type-like_dom_sf"/>
</dbReference>
<dbReference type="FunFam" id="2.60.40.10:FF:000791">
    <property type="entry name" value="Two-component system sensor histidine kinase/response regulator"/>
    <property type="match status" value="1"/>
</dbReference>
<proteinExistence type="predicted"/>
<evidence type="ECO:0000256" key="1">
    <source>
        <dbReference type="ARBA" id="ARBA00022553"/>
    </source>
</evidence>
<organism evidence="5 6">
    <name type="scientific">Bernardetia litoralis (strain ATCC 23117 / DSM 6794 / NBRC 15988 / NCIMB 1366 / Fx l1 / Sio-4)</name>
    <name type="common">Flexibacter litoralis</name>
    <dbReference type="NCBI Taxonomy" id="880071"/>
    <lineage>
        <taxon>Bacteria</taxon>
        <taxon>Pseudomonadati</taxon>
        <taxon>Bacteroidota</taxon>
        <taxon>Cytophagia</taxon>
        <taxon>Cytophagales</taxon>
        <taxon>Bernardetiaceae</taxon>
        <taxon>Bernardetia</taxon>
    </lineage>
</organism>
<gene>
    <name evidence="5" type="ordered locus">Fleli_1043</name>
</gene>
<evidence type="ECO:0000259" key="3">
    <source>
        <dbReference type="Pfam" id="PF07228"/>
    </source>
</evidence>
<dbReference type="InterPro" id="IPR013783">
    <property type="entry name" value="Ig-like_fold"/>
</dbReference>
<dbReference type="Gene3D" id="2.60.40.10">
    <property type="entry name" value="Immunoglobulins"/>
    <property type="match status" value="1"/>
</dbReference>
<dbReference type="InterPro" id="IPR015943">
    <property type="entry name" value="WD40/YVTN_repeat-like_dom_sf"/>
</dbReference>
<dbReference type="PANTHER" id="PTHR43547">
    <property type="entry name" value="TWO-COMPONENT HISTIDINE KINASE"/>
    <property type="match status" value="1"/>
</dbReference>
<dbReference type="OrthoDB" id="9778366at2"/>
<dbReference type="Pfam" id="PF07494">
    <property type="entry name" value="Reg_prop"/>
    <property type="match status" value="9"/>
</dbReference>
<dbReference type="InterPro" id="IPR011123">
    <property type="entry name" value="Y_Y_Y"/>
</dbReference>
<dbReference type="eggNOG" id="COG3292">
    <property type="taxonomic scope" value="Bacteria"/>
</dbReference>
<dbReference type="SUPFAM" id="SSF63829">
    <property type="entry name" value="Calcium-dependent phosphotriesterase"/>
    <property type="match status" value="3"/>
</dbReference>
<accession>I4AHQ3</accession>
<dbReference type="RefSeq" id="WP_014796946.1">
    <property type="nucleotide sequence ID" value="NC_018018.1"/>
</dbReference>
<evidence type="ECO:0000313" key="6">
    <source>
        <dbReference type="Proteomes" id="UP000006054"/>
    </source>
</evidence>
<dbReference type="STRING" id="880071.Fleli_1043"/>
<dbReference type="InterPro" id="IPR001932">
    <property type="entry name" value="PPM-type_phosphatase-like_dom"/>
</dbReference>
<dbReference type="HOGENOM" id="CLU_000445_28_2_10"/>
<dbReference type="Gene3D" id="2.130.10.10">
    <property type="entry name" value="YVTN repeat-like/Quinoprotein amine dehydrogenase"/>
    <property type="match status" value="4"/>
</dbReference>
<name>I4AHQ3_BERLS</name>
<evidence type="ECO:0000259" key="4">
    <source>
        <dbReference type="Pfam" id="PF07495"/>
    </source>
</evidence>
<sequence precursor="true">MSCFFVQGRFSSLYAQSNMSFEHITIDDGLSQNTPNVFFQDSRGLLWIGTQDGLNMYDGIKFHHYKRVVDNINSISDNLILCITEDKEGNIWVGTEGGLNMFDFSKQHFTRYRNNPADENSIINNTVRSIHCDKNGEIWAGTDGGLVHFLQDSKTFETFKEQKRDESIVRCFLEDKNGILWVGTNAGLAAFDRKINQFEKRGFRRDAINGMVMDNEGNIWAGGARGLFKRTFLTSNYMDVTQNRYLTINNLFIDDKGLLWLMTDDGLQYLKPWYSSPRLRVIRSRNTDPSSLSSNDILTMFEDQAGIIWIGTNGYGINKFDRNRIKFDTYTAARTGLSDNTVRSVLEDKHGILWIGTIQGLNKYKEGIEQASVIGMLSKKKIYAIYEDNQNQVWVGTMENGIYIFDNSKPSLGVIFKKRLTTRTTKGLLSNSIRVIYQDKAGTIWIGTDKGGLSRYNASTNSFKTFANDPNVLNSLSNNRVRGIYEDLEGTLWVSTYGGGLNKFDEKDESFSVYKSDVNDKYSISTNRIYPVYEDDRSHFWVLTYGGGLNLLDRKTGKFKHFTEEDGLPNNVLYGVLEDSKKNLWFSTNRGISKFTPSDTAFVNFGVEDGLQANEFNSGAYAKGKTGMMYFGGINGLNYFHPDSIQGNSYIAPVLFTNFQVNNKNIEIGDSSIIQKHISLVEKIQLNHKQNSFAFFFASLHYSFPERNKYQYKLEGFDTDWIESNRGEAQYTNLDAGEYTFLVKGSNSDGVWNEEPISVKIVITDAWYNALEAKVAFALIVLLTLFLIYRWRIWRVEQKRKQLEQKIALRTKELTQEKEKVEQQNTLIESANKKITDSIRYAQRIQDAIIPSEEEMLDAFTEHFVLFQPRDIVSGDFYWSWKNNGLSHFAVVDCTGHGVPGAIMSVVGFAMLEQTTKVKQINEPAKILTEMNTGIVGWLKQNEGNVLHETGKIWKSRDGMDMSMISLDKVNRKIVFSGAKNSLFHTENGKIIEVKGDRFSIGGTLLKQKQKTFTDKHISLQKNDMVYLTTDGFLDQFGGGNNKKYSKKRFIELLNKIQHLPLKEQQKKLQESFVHWQGLQRQIDDMLVIGIRM</sequence>
<keyword evidence="6" id="KW-1185">Reference proteome</keyword>
<dbReference type="InterPro" id="IPR011110">
    <property type="entry name" value="Reg_prop"/>
</dbReference>
<dbReference type="GO" id="GO:0000155">
    <property type="term" value="F:phosphorelay sensor kinase activity"/>
    <property type="evidence" value="ECO:0007669"/>
    <property type="project" value="TreeGrafter"/>
</dbReference>
<feature type="domain" description="PPM-type phosphatase" evidence="3">
    <location>
        <begin position="887"/>
        <end position="1092"/>
    </location>
</feature>
<evidence type="ECO:0000256" key="2">
    <source>
        <dbReference type="SAM" id="Coils"/>
    </source>
</evidence>
<dbReference type="eggNOG" id="COG2208">
    <property type="taxonomic scope" value="Bacteria"/>
</dbReference>
<protein>
    <submittedName>
        <fullName evidence="5">Putative periplasmic ligand-binding sensor domain protein</fullName>
    </submittedName>
</protein>
<keyword evidence="2" id="KW-0175">Coiled coil</keyword>
<dbReference type="PANTHER" id="PTHR43547:SF2">
    <property type="entry name" value="HYBRID SIGNAL TRANSDUCTION HISTIDINE KINASE C"/>
    <property type="match status" value="1"/>
</dbReference>
<dbReference type="Pfam" id="PF07228">
    <property type="entry name" value="SpoIIE"/>
    <property type="match status" value="1"/>
</dbReference>
<dbReference type="Gene3D" id="3.60.40.10">
    <property type="entry name" value="PPM-type phosphatase domain"/>
    <property type="match status" value="1"/>
</dbReference>
<reference evidence="6" key="1">
    <citation type="submission" date="2012-06" db="EMBL/GenBank/DDBJ databases">
        <title>The complete genome of Flexibacter litoralis DSM 6794.</title>
        <authorList>
            <person name="Lucas S."/>
            <person name="Copeland A."/>
            <person name="Lapidus A."/>
            <person name="Glavina del Rio T."/>
            <person name="Dalin E."/>
            <person name="Tice H."/>
            <person name="Bruce D."/>
            <person name="Goodwin L."/>
            <person name="Pitluck S."/>
            <person name="Peters L."/>
            <person name="Ovchinnikova G."/>
            <person name="Lu M."/>
            <person name="Kyrpides N."/>
            <person name="Mavromatis K."/>
            <person name="Ivanova N."/>
            <person name="Brettin T."/>
            <person name="Detter J.C."/>
            <person name="Han C."/>
            <person name="Larimer F."/>
            <person name="Land M."/>
            <person name="Hauser L."/>
            <person name="Markowitz V."/>
            <person name="Cheng J.-F."/>
            <person name="Hugenholtz P."/>
            <person name="Woyke T."/>
            <person name="Wu D."/>
            <person name="Spring S."/>
            <person name="Lang E."/>
            <person name="Kopitz M."/>
            <person name="Brambilla E."/>
            <person name="Klenk H.-P."/>
            <person name="Eisen J.A."/>
        </authorList>
    </citation>
    <scope>NUCLEOTIDE SEQUENCE [LARGE SCALE GENOMIC DNA]</scope>
    <source>
        <strain evidence="6">ATCC 23117 / DSM 6794 / NBRC 15988 / NCIMB 1366 / Sio-4</strain>
    </source>
</reference>
<dbReference type="Pfam" id="PF07495">
    <property type="entry name" value="Y_Y_Y"/>
    <property type="match status" value="1"/>
</dbReference>
<feature type="domain" description="Two component regulator three Y" evidence="4">
    <location>
        <begin position="702"/>
        <end position="763"/>
    </location>
</feature>
<evidence type="ECO:0000313" key="5">
    <source>
        <dbReference type="EMBL" id="AFM03488.1"/>
    </source>
</evidence>
<dbReference type="KEGG" id="fli:Fleli_1043"/>